<evidence type="ECO:0000256" key="4">
    <source>
        <dbReference type="ARBA" id="ARBA00022806"/>
    </source>
</evidence>
<evidence type="ECO:0000256" key="2">
    <source>
        <dbReference type="ARBA" id="ARBA00022763"/>
    </source>
</evidence>
<keyword evidence="8 12" id="KW-0233">DNA recombination</keyword>
<evidence type="ECO:0000256" key="11">
    <source>
        <dbReference type="ARBA" id="ARBA00023242"/>
    </source>
</evidence>
<feature type="binding site" evidence="12">
    <location>
        <begin position="226"/>
        <end position="233"/>
    </location>
    <ligand>
        <name>ATP</name>
        <dbReference type="ChEBI" id="CHEBI:30616"/>
    </ligand>
</feature>
<evidence type="ECO:0000256" key="12">
    <source>
        <dbReference type="HAMAP-Rule" id="MF_03176"/>
    </source>
</evidence>
<feature type="DNA-binding region" evidence="12">
    <location>
        <begin position="575"/>
        <end position="594"/>
    </location>
</feature>
<evidence type="ECO:0000256" key="10">
    <source>
        <dbReference type="ARBA" id="ARBA00023235"/>
    </source>
</evidence>
<organism evidence="15 16">
    <name type="scientific">Priapulus caudatus</name>
    <name type="common">Priapulid worm</name>
    <dbReference type="NCBI Taxonomy" id="37621"/>
    <lineage>
        <taxon>Eukaryota</taxon>
        <taxon>Metazoa</taxon>
        <taxon>Ecdysozoa</taxon>
        <taxon>Scalidophora</taxon>
        <taxon>Priapulida</taxon>
        <taxon>Priapulimorpha</taxon>
        <taxon>Priapulimorphida</taxon>
        <taxon>Priapulidae</taxon>
        <taxon>Priapulus</taxon>
    </lineage>
</organism>
<evidence type="ECO:0000259" key="14">
    <source>
        <dbReference type="SMART" id="SM00382"/>
    </source>
</evidence>
<dbReference type="InterPro" id="IPR010285">
    <property type="entry name" value="DNA_helicase_pif1-like_DEAD"/>
</dbReference>
<evidence type="ECO:0000313" key="15">
    <source>
        <dbReference type="Proteomes" id="UP000695022"/>
    </source>
</evidence>
<name>A0ABM1E0U0_PRICU</name>
<keyword evidence="9 12" id="KW-0234">DNA repair</keyword>
<dbReference type="InterPro" id="IPR057437">
    <property type="entry name" value="PIF1/LRR1_PH"/>
</dbReference>
<comment type="catalytic activity">
    <reaction evidence="12">
        <text>ATP + H2O = ADP + phosphate + H(+)</text>
        <dbReference type="Rhea" id="RHEA:13065"/>
        <dbReference type="ChEBI" id="CHEBI:15377"/>
        <dbReference type="ChEBI" id="CHEBI:15378"/>
        <dbReference type="ChEBI" id="CHEBI:30616"/>
        <dbReference type="ChEBI" id="CHEBI:43474"/>
        <dbReference type="ChEBI" id="CHEBI:456216"/>
        <dbReference type="EC" id="5.6.2.3"/>
    </reaction>
</comment>
<proteinExistence type="inferred from homology"/>
<accession>A0ABM1E0U0</accession>
<evidence type="ECO:0000256" key="6">
    <source>
        <dbReference type="ARBA" id="ARBA00023125"/>
    </source>
</evidence>
<evidence type="ECO:0000313" key="16">
    <source>
        <dbReference type="RefSeq" id="XP_014665811.1"/>
    </source>
</evidence>
<protein>
    <recommendedName>
        <fullName evidence="12">ATP-dependent DNA helicase PIF1</fullName>
        <ecNumber evidence="12">5.6.2.3</ecNumber>
    </recommendedName>
    <alternativeName>
        <fullName evidence="12">DNA 5'-3' helicase PIF1</fullName>
    </alternativeName>
    <alternativeName>
        <fullName evidence="12">DNA repair and recombination helicase PIF1</fullName>
    </alternativeName>
</protein>
<keyword evidence="15" id="KW-1185">Reference proteome</keyword>
<comment type="subunit">
    <text evidence="12">Monomer.</text>
</comment>
<evidence type="ECO:0000256" key="9">
    <source>
        <dbReference type="ARBA" id="ARBA00023204"/>
    </source>
</evidence>
<dbReference type="Proteomes" id="UP000695022">
    <property type="component" value="Unplaced"/>
</dbReference>
<keyword evidence="6 12" id="KW-0238">DNA-binding</keyword>
<comment type="similarity">
    <text evidence="12">Belongs to the helicase family. PIF1 subfamily.</text>
</comment>
<feature type="domain" description="AAA+ ATPase" evidence="14">
    <location>
        <begin position="218"/>
        <end position="367"/>
    </location>
</feature>
<keyword evidence="7 12" id="KW-0496">Mitochondrion</keyword>
<keyword evidence="5 12" id="KW-0067">ATP-binding</keyword>
<sequence length="634" mass="70490">MNTDCGPGSYSGELDCSITVEMLAPSGEVRKRDVHRQATLALLRNEFKDVYLQLKVKTTEIKYRLGDVTVHKRFAKDGKACIRLGNAGRQLLLSNCPPDRLLLFLRCLSSKLEVTRHAKVVPMKERLKSEMPRTFQTISPLSMKDLNMVNSLRTMQADLALKENRLLGNGGSRGVKRKQPASLSITPNKGTLTKKPSLMRAPSELTSEQRQVLSAVLSGRSMFFTGGAGTGKSFLLRRIIGALPPEHTFACASTGIAACHIGGITLHSFAGIGTGSAALEQCFELAQRPGVIKQWRKCNHLIIDEVSMVDGDYFEKLEKVARVAKKNSQPFGGIQLILCGDFLQLPPISRGTERKRFCFQTEIWRKCIQVTMELTVVKRQTDPAFINLLRHIRVGRCTEEMVGKLQATSTNQISRNGILATRLCTHREDVDQINNHQLGKLQGTLRKFEATDSDPSLMKHMDKMCPVPQQLHLTEGTQVMLAKNVDVPCGLVNGARGVVTGFDKSRDGLPIVKFLCGVEQSVKAERWSCKAGGGFLLTRRQIPLKLAWAISIHKSQGMTLDCVEMSLSRVFESGQAYVALSRASSMQGLRVLDFEPTCVRANPQVVQFYQKLRKEKRMMANMIDSENKENIPPH</sequence>
<dbReference type="HAMAP" id="MF_03176">
    <property type="entry name" value="PIF1"/>
    <property type="match status" value="1"/>
</dbReference>
<dbReference type="InterPro" id="IPR049163">
    <property type="entry name" value="Pif1-like_2B_dom"/>
</dbReference>
<dbReference type="Gene3D" id="3.40.50.300">
    <property type="entry name" value="P-loop containing nucleotide triphosphate hydrolases"/>
    <property type="match status" value="2"/>
</dbReference>
<dbReference type="PANTHER" id="PTHR47642:SF7">
    <property type="entry name" value="ATP-DEPENDENT DNA HELICASE PIF1"/>
    <property type="match status" value="1"/>
</dbReference>
<reference evidence="16" key="1">
    <citation type="submission" date="2025-08" db="UniProtKB">
        <authorList>
            <consortium name="RefSeq"/>
        </authorList>
    </citation>
    <scope>IDENTIFICATION</scope>
</reference>
<dbReference type="SUPFAM" id="SSF52540">
    <property type="entry name" value="P-loop containing nucleoside triphosphate hydrolases"/>
    <property type="match status" value="2"/>
</dbReference>
<keyword evidence="3 12" id="KW-0378">Hydrolase</keyword>
<keyword evidence="1 12" id="KW-0547">Nucleotide-binding</keyword>
<keyword evidence="11 12" id="KW-0539">Nucleus</keyword>
<dbReference type="EC" id="5.6.2.3" evidence="12"/>
<evidence type="ECO:0000256" key="1">
    <source>
        <dbReference type="ARBA" id="ARBA00022741"/>
    </source>
</evidence>
<evidence type="ECO:0000256" key="5">
    <source>
        <dbReference type="ARBA" id="ARBA00022840"/>
    </source>
</evidence>
<dbReference type="PANTHER" id="PTHR47642">
    <property type="entry name" value="ATP-DEPENDENT DNA HELICASE"/>
    <property type="match status" value="1"/>
</dbReference>
<dbReference type="InterPro" id="IPR027417">
    <property type="entry name" value="P-loop_NTPase"/>
</dbReference>
<dbReference type="CDD" id="cd18809">
    <property type="entry name" value="SF1_C_RecD"/>
    <property type="match status" value="1"/>
</dbReference>
<feature type="compositionally biased region" description="Polar residues" evidence="13">
    <location>
        <begin position="181"/>
        <end position="191"/>
    </location>
</feature>
<dbReference type="CDD" id="cd18037">
    <property type="entry name" value="DEXSc_Pif1_like"/>
    <property type="match status" value="1"/>
</dbReference>
<dbReference type="InterPro" id="IPR048293">
    <property type="entry name" value="PIF1_RRM3_pfh1"/>
</dbReference>
<comment type="subcellular location">
    <subcellularLocation>
        <location evidence="12">Nucleus</location>
    </subcellularLocation>
    <subcellularLocation>
        <location evidence="12">Mitochondrion</location>
    </subcellularLocation>
</comment>
<keyword evidence="4 12" id="KW-0347">Helicase</keyword>
<evidence type="ECO:0000256" key="8">
    <source>
        <dbReference type="ARBA" id="ARBA00023172"/>
    </source>
</evidence>
<dbReference type="Pfam" id="PF21530">
    <property type="entry name" value="Pif1_2B_dom"/>
    <property type="match status" value="1"/>
</dbReference>
<evidence type="ECO:0000256" key="13">
    <source>
        <dbReference type="SAM" id="MobiDB-lite"/>
    </source>
</evidence>
<comment type="function">
    <text evidence="12">DNA-dependent ATPase and 5'-3' DNA helicase required for the maintenance of both mitochondrial and nuclear genome stability.</text>
</comment>
<dbReference type="RefSeq" id="XP_014665811.1">
    <property type="nucleotide sequence ID" value="XM_014810325.1"/>
</dbReference>
<evidence type="ECO:0000256" key="3">
    <source>
        <dbReference type="ARBA" id="ARBA00022801"/>
    </source>
</evidence>
<keyword evidence="10 12" id="KW-0413">Isomerase</keyword>
<gene>
    <name evidence="16" type="primary">LOC106807849</name>
    <name evidence="12" type="synonym">PIF1</name>
</gene>
<dbReference type="Pfam" id="PF05970">
    <property type="entry name" value="PIF1"/>
    <property type="match status" value="1"/>
</dbReference>
<dbReference type="GeneID" id="106807849"/>
<dbReference type="SMART" id="SM00382">
    <property type="entry name" value="AAA"/>
    <property type="match status" value="1"/>
</dbReference>
<keyword evidence="2 12" id="KW-0227">DNA damage</keyword>
<dbReference type="Pfam" id="PF25344">
    <property type="entry name" value="PH_LRR1"/>
    <property type="match status" value="1"/>
</dbReference>
<feature type="region of interest" description="Disordered" evidence="13">
    <location>
        <begin position="170"/>
        <end position="195"/>
    </location>
</feature>
<dbReference type="InterPro" id="IPR051055">
    <property type="entry name" value="PIF1_helicase"/>
</dbReference>
<comment type="cofactor">
    <cofactor evidence="12">
        <name>Mg(2+)</name>
        <dbReference type="ChEBI" id="CHEBI:18420"/>
    </cofactor>
</comment>
<dbReference type="InterPro" id="IPR003593">
    <property type="entry name" value="AAA+_ATPase"/>
</dbReference>
<evidence type="ECO:0000256" key="7">
    <source>
        <dbReference type="ARBA" id="ARBA00023128"/>
    </source>
</evidence>